<dbReference type="InterPro" id="IPR050089">
    <property type="entry name" value="SAICAR_synthetase"/>
</dbReference>
<evidence type="ECO:0000313" key="10">
    <source>
        <dbReference type="Proteomes" id="UP000006437"/>
    </source>
</evidence>
<dbReference type="EC" id="6.3.2.6" evidence="7"/>
<dbReference type="PANTHER" id="PTHR43599:SF3">
    <property type="entry name" value="SI:DKEY-6E2.2"/>
    <property type="match status" value="1"/>
</dbReference>
<keyword evidence="2 7" id="KW-0436">Ligase</keyword>
<keyword evidence="5 7" id="KW-0067">ATP-binding</keyword>
<comment type="similarity">
    <text evidence="7">Belongs to the SAICAR synthetase family.</text>
</comment>
<evidence type="ECO:0000313" key="9">
    <source>
        <dbReference type="EMBL" id="EHL13114.1"/>
    </source>
</evidence>
<keyword evidence="3 7" id="KW-0547">Nucleotide-binding</keyword>
<dbReference type="AlphaFoldDB" id="G9X1Z1"/>
<evidence type="ECO:0000256" key="3">
    <source>
        <dbReference type="ARBA" id="ARBA00022741"/>
    </source>
</evidence>
<dbReference type="EMBL" id="AFZE01000045">
    <property type="protein sequence ID" value="EHL13114.1"/>
    <property type="molecule type" value="Genomic_DNA"/>
</dbReference>
<dbReference type="HOGENOM" id="CLU_061495_0_0_9"/>
<evidence type="ECO:0000256" key="2">
    <source>
        <dbReference type="ARBA" id="ARBA00022598"/>
    </source>
</evidence>
<name>G9X1Z1_9FIRM</name>
<evidence type="ECO:0000256" key="5">
    <source>
        <dbReference type="ARBA" id="ARBA00022840"/>
    </source>
</evidence>
<protein>
    <recommendedName>
        <fullName evidence="7">Phosphoribosylaminoimidazole-succinocarboxamide synthase</fullName>
        <ecNumber evidence="7">6.3.2.6</ecNumber>
    </recommendedName>
    <alternativeName>
        <fullName evidence="7">SAICAR synthetase</fullName>
    </alternativeName>
</protein>
<dbReference type="PANTHER" id="PTHR43599">
    <property type="entry name" value="MULTIFUNCTIONAL PROTEIN ADE2"/>
    <property type="match status" value="1"/>
</dbReference>
<dbReference type="GO" id="GO:0006189">
    <property type="term" value="P:'de novo' IMP biosynthetic process"/>
    <property type="evidence" value="ECO:0007669"/>
    <property type="project" value="UniProtKB-UniRule"/>
</dbReference>
<dbReference type="InterPro" id="IPR028923">
    <property type="entry name" value="SAICAR_synt/ADE2_N"/>
</dbReference>
<evidence type="ECO:0000256" key="4">
    <source>
        <dbReference type="ARBA" id="ARBA00022755"/>
    </source>
</evidence>
<comment type="catalytic activity">
    <reaction evidence="6 7">
        <text>5-amino-1-(5-phospho-D-ribosyl)imidazole-4-carboxylate + L-aspartate + ATP = (2S)-2-[5-amino-1-(5-phospho-beta-D-ribosyl)imidazole-4-carboxamido]succinate + ADP + phosphate + 2 H(+)</text>
        <dbReference type="Rhea" id="RHEA:22628"/>
        <dbReference type="ChEBI" id="CHEBI:15378"/>
        <dbReference type="ChEBI" id="CHEBI:29991"/>
        <dbReference type="ChEBI" id="CHEBI:30616"/>
        <dbReference type="ChEBI" id="CHEBI:43474"/>
        <dbReference type="ChEBI" id="CHEBI:58443"/>
        <dbReference type="ChEBI" id="CHEBI:77657"/>
        <dbReference type="ChEBI" id="CHEBI:456216"/>
        <dbReference type="EC" id="6.3.2.6"/>
    </reaction>
</comment>
<sequence>MQKIYEGKTKTVYQLDDGNIKLFFKDDVTGKDGVFDPGENQVGLTIKDNGYYGLLMTKLMFEKIEQAGISTHYISANPDERTMTVKPVTVFGKGIEVICRLKATGSFIRRYGEYAKDGDILDYYVEVSLKDDEKGDPFISEELLEKFKILDKDEYKTLEKATKDITKIIQKTIEDKKLELIDIKLEFGRDKQGNIVLIDEISGGNMRVYKDEKSVKPIELSKILLDM</sequence>
<dbReference type="PROSITE" id="PS01058">
    <property type="entry name" value="SAICAR_SYNTHETASE_2"/>
    <property type="match status" value="1"/>
</dbReference>
<evidence type="ECO:0000256" key="7">
    <source>
        <dbReference type="HAMAP-Rule" id="MF_00137"/>
    </source>
</evidence>
<dbReference type="Pfam" id="PF01259">
    <property type="entry name" value="SAICAR_synt"/>
    <property type="match status" value="1"/>
</dbReference>
<evidence type="ECO:0000259" key="8">
    <source>
        <dbReference type="Pfam" id="PF01259"/>
    </source>
</evidence>
<proteinExistence type="inferred from homology"/>
<feature type="domain" description="SAICAR synthetase/ADE2 N-terminal" evidence="8">
    <location>
        <begin position="3"/>
        <end position="213"/>
    </location>
</feature>
<dbReference type="InterPro" id="IPR018236">
    <property type="entry name" value="SAICAR_synthetase_CS"/>
</dbReference>
<dbReference type="Gene3D" id="3.30.200.20">
    <property type="entry name" value="Phosphorylase Kinase, domain 1"/>
    <property type="match status" value="1"/>
</dbReference>
<gene>
    <name evidence="7" type="primary">purC</name>
    <name evidence="9" type="ORF">HMPREF9629_00414</name>
</gene>
<evidence type="ECO:0000256" key="6">
    <source>
        <dbReference type="ARBA" id="ARBA00048475"/>
    </source>
</evidence>
<evidence type="ECO:0000256" key="1">
    <source>
        <dbReference type="ARBA" id="ARBA00004672"/>
    </source>
</evidence>
<comment type="caution">
    <text evidence="9">The sequence shown here is derived from an EMBL/GenBank/DDBJ whole genome shotgun (WGS) entry which is preliminary data.</text>
</comment>
<dbReference type="RefSeq" id="WP_009524651.1">
    <property type="nucleotide sequence ID" value="NZ_JH414547.1"/>
</dbReference>
<dbReference type="SUPFAM" id="SSF56104">
    <property type="entry name" value="SAICAR synthase-like"/>
    <property type="match status" value="1"/>
</dbReference>
<organism evidence="9 10">
    <name type="scientific">Peptoanaerobacter stomatis</name>
    <dbReference type="NCBI Taxonomy" id="796937"/>
    <lineage>
        <taxon>Bacteria</taxon>
        <taxon>Bacillati</taxon>
        <taxon>Bacillota</taxon>
        <taxon>Clostridia</taxon>
        <taxon>Peptostreptococcales</taxon>
        <taxon>Filifactoraceae</taxon>
        <taxon>Peptoanaerobacter</taxon>
    </lineage>
</organism>
<dbReference type="GO" id="GO:0004639">
    <property type="term" value="F:phosphoribosylaminoimidazolesuccinocarboxamide synthase activity"/>
    <property type="evidence" value="ECO:0007669"/>
    <property type="project" value="UniProtKB-UniRule"/>
</dbReference>
<dbReference type="Gene3D" id="3.30.470.20">
    <property type="entry name" value="ATP-grasp fold, B domain"/>
    <property type="match status" value="1"/>
</dbReference>
<dbReference type="HAMAP" id="MF_00137">
    <property type="entry name" value="SAICAR_synth"/>
    <property type="match status" value="1"/>
</dbReference>
<dbReference type="UniPathway" id="UPA00074">
    <property type="reaction ID" value="UER00131"/>
</dbReference>
<dbReference type="Proteomes" id="UP000006437">
    <property type="component" value="Unassembled WGS sequence"/>
</dbReference>
<reference evidence="9 10" key="1">
    <citation type="submission" date="2011-08" db="EMBL/GenBank/DDBJ databases">
        <title>The Genome Sequence of Eubacteriaceae bacterium ACC19a.</title>
        <authorList>
            <consortium name="The Broad Institute Genome Sequencing Platform"/>
            <person name="Earl A."/>
            <person name="Ward D."/>
            <person name="Feldgarden M."/>
            <person name="Gevers D."/>
            <person name="Sizova M."/>
            <person name="Hazen A."/>
            <person name="Epstein S."/>
            <person name="Young S.K."/>
            <person name="Zeng Q."/>
            <person name="Gargeya S."/>
            <person name="Fitzgerald M."/>
            <person name="Haas B."/>
            <person name="Abouelleil A."/>
            <person name="Alvarado L."/>
            <person name="Arachchi H.M."/>
            <person name="Berlin A."/>
            <person name="Brown A."/>
            <person name="Chapman S.B."/>
            <person name="Chen Z."/>
            <person name="Dunbar C."/>
            <person name="Freedman E."/>
            <person name="Gearin G."/>
            <person name="Gellesch M."/>
            <person name="Goldberg J."/>
            <person name="Griggs A."/>
            <person name="Gujja S."/>
            <person name="Heiman D."/>
            <person name="Howarth C."/>
            <person name="Larson L."/>
            <person name="Lui A."/>
            <person name="MacDonald P.J.P."/>
            <person name="Montmayeur A."/>
            <person name="Murphy C."/>
            <person name="Neiman D."/>
            <person name="Pearson M."/>
            <person name="Priest M."/>
            <person name="Roberts A."/>
            <person name="Saif S."/>
            <person name="Shea T."/>
            <person name="Shenoy N."/>
            <person name="Sisk P."/>
            <person name="Stolte C."/>
            <person name="Sykes S."/>
            <person name="Wortman J."/>
            <person name="Nusbaum C."/>
            <person name="Birren B."/>
        </authorList>
    </citation>
    <scope>NUCLEOTIDE SEQUENCE [LARGE SCALE GENOMIC DNA]</scope>
    <source>
        <strain evidence="9 10">ACC19a</strain>
    </source>
</reference>
<accession>G9X1Z1</accession>
<dbReference type="PATRIC" id="fig|796937.3.peg.1638"/>
<dbReference type="GO" id="GO:0005524">
    <property type="term" value="F:ATP binding"/>
    <property type="evidence" value="ECO:0007669"/>
    <property type="project" value="UniProtKB-KW"/>
</dbReference>
<comment type="pathway">
    <text evidence="1 7">Purine metabolism; IMP biosynthesis via de novo pathway; 5-amino-1-(5-phospho-D-ribosyl)imidazole-4-carboxamide from 5-amino-1-(5-phospho-D-ribosyl)imidazole-4-carboxylate: step 1/2.</text>
</comment>
<keyword evidence="4 7" id="KW-0658">Purine biosynthesis</keyword>